<dbReference type="AlphaFoldDB" id="J3N882"/>
<evidence type="ECO:0000313" key="1">
    <source>
        <dbReference type="EnsemblPlants" id="OB11G20180.1"/>
    </source>
</evidence>
<sequence>MFVCVLTPIAECMYFYGCNKTGLSSHNIQTFSKTTTNSRFSLQKTSCCMNYFTLDQFQRNSYIMVVVSENFEETLDGKLLCSQHCPVGHHLAASNLAHPRFASRDT</sequence>
<reference evidence="1" key="2">
    <citation type="submission" date="2013-04" db="UniProtKB">
        <authorList>
            <consortium name="EnsemblPlants"/>
        </authorList>
    </citation>
    <scope>IDENTIFICATION</scope>
</reference>
<dbReference type="Gramene" id="OB11G20180.1">
    <property type="protein sequence ID" value="OB11G20180.1"/>
    <property type="gene ID" value="OB11G20180"/>
</dbReference>
<evidence type="ECO:0000313" key="2">
    <source>
        <dbReference type="Proteomes" id="UP000006038"/>
    </source>
</evidence>
<protein>
    <submittedName>
        <fullName evidence="1">Uncharacterized protein</fullName>
    </submittedName>
</protein>
<keyword evidence="2" id="KW-1185">Reference proteome</keyword>
<dbReference type="HOGENOM" id="CLU_2227281_0_0_1"/>
<accession>J3N882</accession>
<reference evidence="1" key="1">
    <citation type="journal article" date="2013" name="Nat. Commun.">
        <title>Whole-genome sequencing of Oryza brachyantha reveals mechanisms underlying Oryza genome evolution.</title>
        <authorList>
            <person name="Chen J."/>
            <person name="Huang Q."/>
            <person name="Gao D."/>
            <person name="Wang J."/>
            <person name="Lang Y."/>
            <person name="Liu T."/>
            <person name="Li B."/>
            <person name="Bai Z."/>
            <person name="Luis Goicoechea J."/>
            <person name="Liang C."/>
            <person name="Chen C."/>
            <person name="Zhang W."/>
            <person name="Sun S."/>
            <person name="Liao Y."/>
            <person name="Zhang X."/>
            <person name="Yang L."/>
            <person name="Song C."/>
            <person name="Wang M."/>
            <person name="Shi J."/>
            <person name="Liu G."/>
            <person name="Liu J."/>
            <person name="Zhou H."/>
            <person name="Zhou W."/>
            <person name="Yu Q."/>
            <person name="An N."/>
            <person name="Chen Y."/>
            <person name="Cai Q."/>
            <person name="Wang B."/>
            <person name="Liu B."/>
            <person name="Min J."/>
            <person name="Huang Y."/>
            <person name="Wu H."/>
            <person name="Li Z."/>
            <person name="Zhang Y."/>
            <person name="Yin Y."/>
            <person name="Song W."/>
            <person name="Jiang J."/>
            <person name="Jackson S.A."/>
            <person name="Wing R.A."/>
            <person name="Wang J."/>
            <person name="Chen M."/>
        </authorList>
    </citation>
    <scope>NUCLEOTIDE SEQUENCE [LARGE SCALE GENOMIC DNA]</scope>
    <source>
        <strain evidence="1">cv. IRGC 101232</strain>
    </source>
</reference>
<name>J3N882_ORYBR</name>
<proteinExistence type="predicted"/>
<organism evidence="1">
    <name type="scientific">Oryza brachyantha</name>
    <name type="common">malo sina</name>
    <dbReference type="NCBI Taxonomy" id="4533"/>
    <lineage>
        <taxon>Eukaryota</taxon>
        <taxon>Viridiplantae</taxon>
        <taxon>Streptophyta</taxon>
        <taxon>Embryophyta</taxon>
        <taxon>Tracheophyta</taxon>
        <taxon>Spermatophyta</taxon>
        <taxon>Magnoliopsida</taxon>
        <taxon>Liliopsida</taxon>
        <taxon>Poales</taxon>
        <taxon>Poaceae</taxon>
        <taxon>BOP clade</taxon>
        <taxon>Oryzoideae</taxon>
        <taxon>Oryzeae</taxon>
        <taxon>Oryzinae</taxon>
        <taxon>Oryza</taxon>
    </lineage>
</organism>
<dbReference type="EnsemblPlants" id="OB11G20180.1">
    <property type="protein sequence ID" value="OB11G20180.1"/>
    <property type="gene ID" value="OB11G20180"/>
</dbReference>
<dbReference type="Proteomes" id="UP000006038">
    <property type="component" value="Chromosome 11"/>
</dbReference>